<accession>A0A9D1I8E0</accession>
<dbReference type="InterPro" id="IPR017853">
    <property type="entry name" value="GH"/>
</dbReference>
<dbReference type="Gene3D" id="3.20.20.80">
    <property type="entry name" value="Glycosidases"/>
    <property type="match status" value="1"/>
</dbReference>
<comment type="caution">
    <text evidence="1">The sequence shown here is derived from an EMBL/GenBank/DDBJ whole genome shotgun (WGS) entry which is preliminary data.</text>
</comment>
<reference evidence="1" key="1">
    <citation type="submission" date="2020-10" db="EMBL/GenBank/DDBJ databases">
        <authorList>
            <person name="Gilroy R."/>
        </authorList>
    </citation>
    <scope>NUCLEOTIDE SEQUENCE</scope>
    <source>
        <strain evidence="1">CHK195-4489</strain>
    </source>
</reference>
<evidence type="ECO:0000313" key="1">
    <source>
        <dbReference type="EMBL" id="HIU28830.1"/>
    </source>
</evidence>
<dbReference type="Proteomes" id="UP000824089">
    <property type="component" value="Unassembled WGS sequence"/>
</dbReference>
<protein>
    <submittedName>
        <fullName evidence="1">Uncharacterized protein</fullName>
    </submittedName>
</protein>
<sequence>MEITYWYGPPRTFLNAETYEDVKNAGFTLAGPMGSAGVNTEDNLKFLDLCREKGLKACVHDRRMHHALRKYENGEADWDAPLKSMTEDYKHHPALACYYVIDEPSAGMFRMLGDIIAKLKEYDPEHPGYINLLPNYATAEQLGSPTYYDHVKDYIETVRPAFVSYDHYHFLHFTHDTLPQGYEIEETDDERENAIRRSAMISIDRPGFFENLEIVRTLCAQYGLPFMVIVLLIEHGPYRNVTEAELRFEAFQTLAYGASMLSYFTYWTVIEPGSWWNWRNGCVSCEGEKLQHYYDVSKINRELHAYAAYLDGKKSVDVSHYGEIGEKVKRFTGKISSDSPVQLTIGTFEGGYTAIANKNTEKPAVFAMPFDGEAERLDAETGRFAPLDTARIEIGPGDMVLIRTK</sequence>
<dbReference type="SUPFAM" id="SSF51445">
    <property type="entry name" value="(Trans)glycosidases"/>
    <property type="match status" value="1"/>
</dbReference>
<dbReference type="AlphaFoldDB" id="A0A9D1I8E0"/>
<organism evidence="1 2">
    <name type="scientific">Candidatus Egerieisoma faecipullorum</name>
    <dbReference type="NCBI Taxonomy" id="2840963"/>
    <lineage>
        <taxon>Bacteria</taxon>
        <taxon>Bacillati</taxon>
        <taxon>Bacillota</taxon>
        <taxon>Clostridia</taxon>
        <taxon>Eubacteriales</taxon>
        <taxon>Clostridiaceae</taxon>
        <taxon>Clostridiaceae incertae sedis</taxon>
        <taxon>Candidatus Egerieisoma</taxon>
    </lineage>
</organism>
<proteinExistence type="predicted"/>
<gene>
    <name evidence="1" type="ORF">IAD50_00875</name>
</gene>
<dbReference type="EMBL" id="DVMM01000017">
    <property type="protein sequence ID" value="HIU28830.1"/>
    <property type="molecule type" value="Genomic_DNA"/>
</dbReference>
<evidence type="ECO:0000313" key="2">
    <source>
        <dbReference type="Proteomes" id="UP000824089"/>
    </source>
</evidence>
<reference evidence="1" key="2">
    <citation type="journal article" date="2021" name="PeerJ">
        <title>Extensive microbial diversity within the chicken gut microbiome revealed by metagenomics and culture.</title>
        <authorList>
            <person name="Gilroy R."/>
            <person name="Ravi A."/>
            <person name="Getino M."/>
            <person name="Pursley I."/>
            <person name="Horton D.L."/>
            <person name="Alikhan N.F."/>
            <person name="Baker D."/>
            <person name="Gharbi K."/>
            <person name="Hall N."/>
            <person name="Watson M."/>
            <person name="Adriaenssens E.M."/>
            <person name="Foster-Nyarko E."/>
            <person name="Jarju S."/>
            <person name="Secka A."/>
            <person name="Antonio M."/>
            <person name="Oren A."/>
            <person name="Chaudhuri R.R."/>
            <person name="La Ragione R."/>
            <person name="Hildebrand F."/>
            <person name="Pallen M.J."/>
        </authorList>
    </citation>
    <scope>NUCLEOTIDE SEQUENCE</scope>
    <source>
        <strain evidence="1">CHK195-4489</strain>
    </source>
</reference>
<name>A0A9D1I8E0_9CLOT</name>